<organism evidence="9 10">
    <name type="scientific">Candidatus Daviesbacteria bacterium RIFCSPLOWO2_01_FULL_40_24</name>
    <dbReference type="NCBI Taxonomy" id="1797787"/>
    <lineage>
        <taxon>Bacteria</taxon>
        <taxon>Candidatus Daviesiibacteriota</taxon>
    </lineage>
</organism>
<comment type="caution">
    <text evidence="6">Lacks conserved residue(s) required for the propagation of feature annotation.</text>
</comment>
<dbReference type="PROSITE" id="PS00096">
    <property type="entry name" value="SHMT"/>
    <property type="match status" value="1"/>
</dbReference>
<sequence>MVSKVFALIKKEAHRQITGLEMIPSENYVSEDVLKALGSILTNKYSEGFPGRRYYGGNEVIDEIEVYASELANTLFGTKAAFVQPYSGSPANMAATMAVCNPGDVVMGLALTSGGHLTHGANLSFSSIFYKAVNYNVGKDGKIDYDSLERLAKQHQPKLIWAGTTAYPYKLDYEKYAAIADAVGAYLIADISHISGLIVGGVHPTPVNHVHIITTTTHKTLRGPRGAMILVTEKGLQKDPDLKSKIERAIIPGLQGGPHNHQTAAIAVSLEEAFKPSFKKYALQVVKNAAVLAKELGTISENHLVLKDLSELGFGLGYQAQVALEYAGITVNKNTIPGDKASPFYPSGIRLGTPALTSRGMKEADMIKVAAWIKRVLQEIKGLDLPTEQEKRKDFIKDIKKLLVKNKNLQKIKAEVEDFTKKYPIPGLYKHYGTKNRL</sequence>
<evidence type="ECO:0000313" key="10">
    <source>
        <dbReference type="Proteomes" id="UP000178017"/>
    </source>
</evidence>
<dbReference type="PIRSF" id="PIRSF000412">
    <property type="entry name" value="SHMT"/>
    <property type="match status" value="1"/>
</dbReference>
<dbReference type="PANTHER" id="PTHR11680:SF35">
    <property type="entry name" value="SERINE HYDROXYMETHYLTRANSFERASE 1"/>
    <property type="match status" value="1"/>
</dbReference>
<dbReference type="GO" id="GO:0035999">
    <property type="term" value="P:tetrahydrofolate interconversion"/>
    <property type="evidence" value="ECO:0007669"/>
    <property type="project" value="UniProtKB-UniRule"/>
</dbReference>
<feature type="site" description="Plays an important role in substrate specificity" evidence="6">
    <location>
        <position position="218"/>
    </location>
</feature>
<dbReference type="Gene3D" id="3.90.1150.10">
    <property type="entry name" value="Aspartate Aminotransferase, domain 1"/>
    <property type="match status" value="1"/>
</dbReference>
<keyword evidence="6" id="KW-0028">Amino-acid biosynthesis</keyword>
<dbReference type="GO" id="GO:0019264">
    <property type="term" value="P:glycine biosynthetic process from serine"/>
    <property type="evidence" value="ECO:0007669"/>
    <property type="project" value="UniProtKB-UniRule"/>
</dbReference>
<evidence type="ECO:0000259" key="8">
    <source>
        <dbReference type="Pfam" id="PF00464"/>
    </source>
</evidence>
<evidence type="ECO:0000256" key="5">
    <source>
        <dbReference type="ARBA" id="ARBA00022898"/>
    </source>
</evidence>
<dbReference type="AlphaFoldDB" id="A0A1F5MJK5"/>
<keyword evidence="3 6" id="KW-0554">One-carbon metabolism</keyword>
<dbReference type="UniPathway" id="UPA00288">
    <property type="reaction ID" value="UER01023"/>
</dbReference>
<comment type="subcellular location">
    <subcellularLocation>
        <location evidence="6">Cytoplasm</location>
    </subcellularLocation>
</comment>
<evidence type="ECO:0000256" key="7">
    <source>
        <dbReference type="PIRSR" id="PIRSR000412-50"/>
    </source>
</evidence>
<dbReference type="InterPro" id="IPR001085">
    <property type="entry name" value="Ser_HO-MeTrfase"/>
</dbReference>
<feature type="domain" description="Serine hydroxymethyltransferase-like" evidence="8">
    <location>
        <begin position="4"/>
        <end position="373"/>
    </location>
</feature>
<dbReference type="EC" id="2.1.2.1" evidence="6"/>
<comment type="catalytic activity">
    <reaction evidence="6">
        <text>(6R)-5,10-methylene-5,6,7,8-tetrahydrofolate + glycine + H2O = (6S)-5,6,7,8-tetrahydrofolate + L-serine</text>
        <dbReference type="Rhea" id="RHEA:15481"/>
        <dbReference type="ChEBI" id="CHEBI:15377"/>
        <dbReference type="ChEBI" id="CHEBI:15636"/>
        <dbReference type="ChEBI" id="CHEBI:33384"/>
        <dbReference type="ChEBI" id="CHEBI:57305"/>
        <dbReference type="ChEBI" id="CHEBI:57453"/>
        <dbReference type="EC" id="2.1.2.1"/>
    </reaction>
</comment>
<dbReference type="InterPro" id="IPR039429">
    <property type="entry name" value="SHMT-like_dom"/>
</dbReference>
<evidence type="ECO:0000256" key="4">
    <source>
        <dbReference type="ARBA" id="ARBA00022679"/>
    </source>
</evidence>
<dbReference type="InterPro" id="IPR015421">
    <property type="entry name" value="PyrdxlP-dep_Trfase_major"/>
</dbReference>
<comment type="function">
    <text evidence="6">Catalyzes the reversible interconversion of serine and glycine with tetrahydrofolate (THF) serving as the one-carbon carrier. This reaction serves as the major source of one-carbon groups required for the biosynthesis of purines, thymidylate, methionine, and other important biomolecules. Also exhibits THF-independent aldolase activity toward beta-hydroxyamino acids, producing glycine and aldehydes, via a retro-aldol mechanism.</text>
</comment>
<keyword evidence="4 6" id="KW-0808">Transferase</keyword>
<comment type="similarity">
    <text evidence="2 6">Belongs to the SHMT family.</text>
</comment>
<keyword evidence="6" id="KW-0963">Cytoplasm</keyword>
<dbReference type="InterPro" id="IPR049943">
    <property type="entry name" value="Ser_HO-MeTrfase-like"/>
</dbReference>
<dbReference type="InterPro" id="IPR015422">
    <property type="entry name" value="PyrdxlP-dep_Trfase_small"/>
</dbReference>
<dbReference type="Pfam" id="PF00464">
    <property type="entry name" value="SHMT"/>
    <property type="match status" value="1"/>
</dbReference>
<comment type="subunit">
    <text evidence="6">Homodimer.</text>
</comment>
<dbReference type="Proteomes" id="UP000178017">
    <property type="component" value="Unassembled WGS sequence"/>
</dbReference>
<accession>A0A1F5MJK5</accession>
<feature type="binding site" evidence="6">
    <location>
        <position position="111"/>
    </location>
    <ligand>
        <name>(6S)-5,6,7,8-tetrahydrofolate</name>
        <dbReference type="ChEBI" id="CHEBI:57453"/>
    </ligand>
</feature>
<evidence type="ECO:0000256" key="6">
    <source>
        <dbReference type="HAMAP-Rule" id="MF_00051"/>
    </source>
</evidence>
<dbReference type="GO" id="GO:0030170">
    <property type="term" value="F:pyridoxal phosphate binding"/>
    <property type="evidence" value="ECO:0007669"/>
    <property type="project" value="UniProtKB-UniRule"/>
</dbReference>
<dbReference type="GO" id="GO:0004372">
    <property type="term" value="F:glycine hydroxymethyltransferase activity"/>
    <property type="evidence" value="ECO:0007669"/>
    <property type="project" value="UniProtKB-UniRule"/>
</dbReference>
<name>A0A1F5MJK5_9BACT</name>
<comment type="cofactor">
    <cofactor evidence="1 6 7">
        <name>pyridoxal 5'-phosphate</name>
        <dbReference type="ChEBI" id="CHEBI:597326"/>
    </cofactor>
</comment>
<dbReference type="EMBL" id="MFDO01000016">
    <property type="protein sequence ID" value="OGE65535.1"/>
    <property type="molecule type" value="Genomic_DNA"/>
</dbReference>
<evidence type="ECO:0000256" key="3">
    <source>
        <dbReference type="ARBA" id="ARBA00022563"/>
    </source>
</evidence>
<feature type="binding site" evidence="6">
    <location>
        <begin position="115"/>
        <end position="117"/>
    </location>
    <ligand>
        <name>(6S)-5,6,7,8-tetrahydrofolate</name>
        <dbReference type="ChEBI" id="CHEBI:57453"/>
    </ligand>
</feature>
<dbReference type="GO" id="GO:0005737">
    <property type="term" value="C:cytoplasm"/>
    <property type="evidence" value="ECO:0007669"/>
    <property type="project" value="UniProtKB-SubCell"/>
</dbReference>
<dbReference type="SUPFAM" id="SSF53383">
    <property type="entry name" value="PLP-dependent transferases"/>
    <property type="match status" value="1"/>
</dbReference>
<dbReference type="HAMAP" id="MF_00051">
    <property type="entry name" value="SHMT"/>
    <property type="match status" value="1"/>
</dbReference>
<reference evidence="9 10" key="1">
    <citation type="journal article" date="2016" name="Nat. Commun.">
        <title>Thousands of microbial genomes shed light on interconnected biogeochemical processes in an aquifer system.</title>
        <authorList>
            <person name="Anantharaman K."/>
            <person name="Brown C.T."/>
            <person name="Hug L.A."/>
            <person name="Sharon I."/>
            <person name="Castelle C.J."/>
            <person name="Probst A.J."/>
            <person name="Thomas B.C."/>
            <person name="Singh A."/>
            <person name="Wilkins M.J."/>
            <person name="Karaoz U."/>
            <person name="Brodie E.L."/>
            <person name="Williams K.H."/>
            <person name="Hubbard S.S."/>
            <person name="Banfield J.F."/>
        </authorList>
    </citation>
    <scope>NUCLEOTIDE SEQUENCE [LARGE SCALE GENOMIC DNA]</scope>
</reference>
<evidence type="ECO:0000256" key="1">
    <source>
        <dbReference type="ARBA" id="ARBA00001933"/>
    </source>
</evidence>
<dbReference type="InterPro" id="IPR019798">
    <property type="entry name" value="Ser_HO-MeTrfase_PLP_BS"/>
</dbReference>
<evidence type="ECO:0000313" key="9">
    <source>
        <dbReference type="EMBL" id="OGE65535.1"/>
    </source>
</evidence>
<proteinExistence type="inferred from homology"/>
<dbReference type="NCBIfam" id="NF000586">
    <property type="entry name" value="PRK00011.1"/>
    <property type="match status" value="1"/>
</dbReference>
<comment type="caution">
    <text evidence="9">The sequence shown here is derived from an EMBL/GenBank/DDBJ whole genome shotgun (WGS) entry which is preliminary data.</text>
</comment>
<gene>
    <name evidence="6" type="primary">glyA</name>
    <name evidence="9" type="ORF">A3B49_01835</name>
</gene>
<keyword evidence="5 6" id="KW-0663">Pyridoxal phosphate</keyword>
<comment type="pathway">
    <text evidence="6">One-carbon metabolism; tetrahydrofolate interconversion.</text>
</comment>
<comment type="pathway">
    <text evidence="6">Amino-acid biosynthesis; glycine biosynthesis; glycine from L-serine: step 1/1.</text>
</comment>
<dbReference type="PANTHER" id="PTHR11680">
    <property type="entry name" value="SERINE HYDROXYMETHYLTRANSFERASE"/>
    <property type="match status" value="1"/>
</dbReference>
<feature type="binding site" evidence="6">
    <location>
        <begin position="342"/>
        <end position="344"/>
    </location>
    <ligand>
        <name>(6S)-5,6,7,8-tetrahydrofolate</name>
        <dbReference type="ChEBI" id="CHEBI:57453"/>
    </ligand>
</feature>
<dbReference type="Gene3D" id="3.40.640.10">
    <property type="entry name" value="Type I PLP-dependent aspartate aminotransferase-like (Major domain)"/>
    <property type="match status" value="1"/>
</dbReference>
<feature type="modified residue" description="N6-(pyridoxal phosphate)lysine" evidence="6 7">
    <location>
        <position position="219"/>
    </location>
</feature>
<dbReference type="UniPathway" id="UPA00193"/>
<dbReference type="InterPro" id="IPR015424">
    <property type="entry name" value="PyrdxlP-dep_Trfase"/>
</dbReference>
<evidence type="ECO:0000256" key="2">
    <source>
        <dbReference type="ARBA" id="ARBA00006376"/>
    </source>
</evidence>
<dbReference type="CDD" id="cd00378">
    <property type="entry name" value="SHMT"/>
    <property type="match status" value="1"/>
</dbReference>
<protein>
    <recommendedName>
        <fullName evidence="6">Serine hydroxymethyltransferase</fullName>
        <shortName evidence="6">SHMT</shortName>
        <shortName evidence="6">Serine methylase</shortName>
        <ecNumber evidence="6">2.1.2.1</ecNumber>
    </recommendedName>
</protein>